<gene>
    <name evidence="1" type="ORF">KOR42_53210</name>
</gene>
<dbReference type="EMBL" id="SIHI01000081">
    <property type="protein sequence ID" value="TWT35012.1"/>
    <property type="molecule type" value="Genomic_DNA"/>
</dbReference>
<evidence type="ECO:0000313" key="1">
    <source>
        <dbReference type="EMBL" id="TWT35012.1"/>
    </source>
</evidence>
<dbReference type="AlphaFoldDB" id="A0A5C5VBD8"/>
<organism evidence="1 2">
    <name type="scientific">Thalassoglobus neptunius</name>
    <dbReference type="NCBI Taxonomy" id="1938619"/>
    <lineage>
        <taxon>Bacteria</taxon>
        <taxon>Pseudomonadati</taxon>
        <taxon>Planctomycetota</taxon>
        <taxon>Planctomycetia</taxon>
        <taxon>Planctomycetales</taxon>
        <taxon>Planctomycetaceae</taxon>
        <taxon>Thalassoglobus</taxon>
    </lineage>
</organism>
<protein>
    <submittedName>
        <fullName evidence="1">Uncharacterized protein</fullName>
    </submittedName>
</protein>
<comment type="caution">
    <text evidence="1">The sequence shown here is derived from an EMBL/GenBank/DDBJ whole genome shotgun (WGS) entry which is preliminary data.</text>
</comment>
<reference evidence="1 2" key="1">
    <citation type="submission" date="2019-02" db="EMBL/GenBank/DDBJ databases">
        <title>Deep-cultivation of Planctomycetes and their phenomic and genomic characterization uncovers novel biology.</title>
        <authorList>
            <person name="Wiegand S."/>
            <person name="Jogler M."/>
            <person name="Boedeker C."/>
            <person name="Pinto D."/>
            <person name="Vollmers J."/>
            <person name="Rivas-Marin E."/>
            <person name="Kohn T."/>
            <person name="Peeters S.H."/>
            <person name="Heuer A."/>
            <person name="Rast P."/>
            <person name="Oberbeckmann S."/>
            <person name="Bunk B."/>
            <person name="Jeske O."/>
            <person name="Meyerdierks A."/>
            <person name="Storesund J.E."/>
            <person name="Kallscheuer N."/>
            <person name="Luecker S."/>
            <person name="Lage O.M."/>
            <person name="Pohl T."/>
            <person name="Merkel B.J."/>
            <person name="Hornburger P."/>
            <person name="Mueller R.-W."/>
            <person name="Bruemmer F."/>
            <person name="Labrenz M."/>
            <person name="Spormann A.M."/>
            <person name="Op Den Camp H."/>
            <person name="Overmann J."/>
            <person name="Amann R."/>
            <person name="Jetten M.S.M."/>
            <person name="Mascher T."/>
            <person name="Medema M.H."/>
            <person name="Devos D.P."/>
            <person name="Kaster A.-K."/>
            <person name="Ovreas L."/>
            <person name="Rohde M."/>
            <person name="Galperin M.Y."/>
            <person name="Jogler C."/>
        </authorList>
    </citation>
    <scope>NUCLEOTIDE SEQUENCE [LARGE SCALE GENOMIC DNA]</scope>
    <source>
        <strain evidence="1 2">KOR42</strain>
    </source>
</reference>
<evidence type="ECO:0000313" key="2">
    <source>
        <dbReference type="Proteomes" id="UP000317243"/>
    </source>
</evidence>
<dbReference type="Proteomes" id="UP000317243">
    <property type="component" value="Unassembled WGS sequence"/>
</dbReference>
<accession>A0A5C5VBD8</accession>
<proteinExistence type="predicted"/>
<sequence>MKSLMVDQRHVTTLVGSALHVEKRVLQSRDIIKTEKLGMFCKIHDVSISRAALNQKKGELRPVDCGARVK</sequence>
<name>A0A5C5VBD8_9PLAN</name>
<keyword evidence="2" id="KW-1185">Reference proteome</keyword>